<evidence type="ECO:0000259" key="4">
    <source>
        <dbReference type="PROSITE" id="PS50850"/>
    </source>
</evidence>
<feature type="compositionally biased region" description="Basic and acidic residues" evidence="2">
    <location>
        <begin position="360"/>
        <end position="372"/>
    </location>
</feature>
<feature type="transmembrane region" description="Helical" evidence="3">
    <location>
        <begin position="202"/>
        <end position="221"/>
    </location>
</feature>
<dbReference type="Pfam" id="PF07690">
    <property type="entry name" value="MFS_1"/>
    <property type="match status" value="2"/>
</dbReference>
<gene>
    <name evidence="6" type="primary">LOC106805577</name>
</gene>
<keyword evidence="3" id="KW-0812">Transmembrane</keyword>
<feature type="compositionally biased region" description="Low complexity" evidence="2">
    <location>
        <begin position="329"/>
        <end position="339"/>
    </location>
</feature>
<evidence type="ECO:0000313" key="5">
    <source>
        <dbReference type="Proteomes" id="UP000695022"/>
    </source>
</evidence>
<dbReference type="InterPro" id="IPR020846">
    <property type="entry name" value="MFS_dom"/>
</dbReference>
<feature type="transmembrane region" description="Helical" evidence="3">
    <location>
        <begin position="564"/>
        <end position="587"/>
    </location>
</feature>
<dbReference type="PROSITE" id="PS50850">
    <property type="entry name" value="MFS"/>
    <property type="match status" value="1"/>
</dbReference>
<dbReference type="RefSeq" id="XP_014662716.1">
    <property type="nucleotide sequence ID" value="XM_014807230.1"/>
</dbReference>
<dbReference type="InterPro" id="IPR050327">
    <property type="entry name" value="Proton-linked_MCT"/>
</dbReference>
<name>A0ABM1DRZ5_PRICU</name>
<dbReference type="SUPFAM" id="SSF103473">
    <property type="entry name" value="MFS general substrate transporter"/>
    <property type="match status" value="1"/>
</dbReference>
<accession>A0ABM1DRZ5</accession>
<feature type="transmembrane region" description="Helical" evidence="3">
    <location>
        <begin position="508"/>
        <end position="526"/>
    </location>
</feature>
<keyword evidence="5" id="KW-1185">Reference proteome</keyword>
<proteinExistence type="predicted"/>
<dbReference type="PANTHER" id="PTHR11360">
    <property type="entry name" value="MONOCARBOXYLATE TRANSPORTER"/>
    <property type="match status" value="1"/>
</dbReference>
<feature type="transmembrane region" description="Helical" evidence="3">
    <location>
        <begin position="114"/>
        <end position="131"/>
    </location>
</feature>
<reference evidence="6" key="1">
    <citation type="submission" date="2025-08" db="UniProtKB">
        <authorList>
            <consortium name="RefSeq"/>
        </authorList>
    </citation>
    <scope>IDENTIFICATION</scope>
</reference>
<evidence type="ECO:0000313" key="6">
    <source>
        <dbReference type="RefSeq" id="XP_014662716.1"/>
    </source>
</evidence>
<dbReference type="CDD" id="cd17352">
    <property type="entry name" value="MFS_MCT_SLC16"/>
    <property type="match status" value="1"/>
</dbReference>
<dbReference type="PANTHER" id="PTHR11360:SF286">
    <property type="entry name" value="GH22266P"/>
    <property type="match status" value="1"/>
</dbReference>
<comment type="subcellular location">
    <subcellularLocation>
        <location evidence="1">Membrane</location>
        <topology evidence="1">Multi-pass membrane protein</topology>
    </subcellularLocation>
</comment>
<feature type="transmembrane region" description="Helical" evidence="3">
    <location>
        <begin position="538"/>
        <end position="558"/>
    </location>
</feature>
<feature type="transmembrane region" description="Helical" evidence="3">
    <location>
        <begin position="44"/>
        <end position="69"/>
    </location>
</feature>
<protein>
    <submittedName>
        <fullName evidence="6">Monocarboxylate transporter 13-like</fullName>
    </submittedName>
</protein>
<keyword evidence="3" id="KW-0472">Membrane</keyword>
<feature type="transmembrane region" description="Helical" evidence="3">
    <location>
        <begin position="472"/>
        <end position="496"/>
    </location>
</feature>
<dbReference type="InterPro" id="IPR036259">
    <property type="entry name" value="MFS_trans_sf"/>
</dbReference>
<feature type="transmembrane region" description="Helical" evidence="3">
    <location>
        <begin position="137"/>
        <end position="158"/>
    </location>
</feature>
<sequence>MPHQRKEAMLDKGDASANDDYYDPRIDTPECDEDLIPTPPDGGWGWVIVASSFFLIFIVDGVCFCFGVWMVEFMDYFNESAAKASLVGSLLSGCYLSAGPLVSALANRYGCRSVTIFGSILASLSFILSTFSPNIEMLIVTFGVMAGIGFGFMYLPAIVSVGYYFETKRALATGVGVSGSGIGTFVMAPLSKYLITAYDWKGATLIVAAIVLHGIICGALMRPLEVTPRKKSLMQRMWEEKQIRVRAFTVHDGYEDLRVHLPLLEKGIPRIAPSSVTPADAAFRSRNNSAASRRDAERPTGSDTQLSHDGRATPVEALQVFPTADDTLSRPSSRELSSSMGVIHEGDDEQPPTTTATDSNLRDRVKSLDSARQHRVQPVLNRSSSRDARAQQYTRPLYRQDIFFSGSVVNLPQYKRRHDMSDYLTSITHIPKMAPVAAQEQQKVGMFERLVGPEMYSVLEEMLDMSLMKHPVFLLICIANILAFIGFFVPFVYTVAYAIEIGIPAERGPILLSIIGIANTVARVLVGWLSDRPGINPLLINNICVIVSGIITMMVPLYGSFTAMAIYCFAFGVTVAGFICLTSIVIVEELGLEKLTNAFGLLGLFRGISGIFGPPLAGFVYDVTKDYNTSFILAGASLTMAGLLMSCIPCLSRCKKCVPSKDTSNCPERNCSAYE</sequence>
<feature type="domain" description="Major facilitator superfamily (MFS) profile" evidence="4">
    <location>
        <begin position="46"/>
        <end position="653"/>
    </location>
</feature>
<keyword evidence="3" id="KW-1133">Transmembrane helix</keyword>
<evidence type="ECO:0000256" key="2">
    <source>
        <dbReference type="SAM" id="MobiDB-lite"/>
    </source>
</evidence>
<feature type="transmembrane region" description="Helical" evidence="3">
    <location>
        <begin position="170"/>
        <end position="190"/>
    </location>
</feature>
<dbReference type="GeneID" id="106805577"/>
<feature type="transmembrane region" description="Helical" evidence="3">
    <location>
        <begin position="599"/>
        <end position="621"/>
    </location>
</feature>
<organism evidence="5 6">
    <name type="scientific">Priapulus caudatus</name>
    <name type="common">Priapulid worm</name>
    <dbReference type="NCBI Taxonomy" id="37621"/>
    <lineage>
        <taxon>Eukaryota</taxon>
        <taxon>Metazoa</taxon>
        <taxon>Ecdysozoa</taxon>
        <taxon>Scalidophora</taxon>
        <taxon>Priapulida</taxon>
        <taxon>Priapulimorpha</taxon>
        <taxon>Priapulimorphida</taxon>
        <taxon>Priapulidae</taxon>
        <taxon>Priapulus</taxon>
    </lineage>
</organism>
<feature type="compositionally biased region" description="Low complexity" evidence="2">
    <location>
        <begin position="279"/>
        <end position="291"/>
    </location>
</feature>
<dbReference type="Gene3D" id="1.20.1250.20">
    <property type="entry name" value="MFS general substrate transporter like domains"/>
    <property type="match status" value="2"/>
</dbReference>
<feature type="region of interest" description="Disordered" evidence="2">
    <location>
        <begin position="278"/>
        <end position="390"/>
    </location>
</feature>
<dbReference type="InterPro" id="IPR011701">
    <property type="entry name" value="MFS"/>
</dbReference>
<feature type="transmembrane region" description="Helical" evidence="3">
    <location>
        <begin position="627"/>
        <end position="651"/>
    </location>
</feature>
<evidence type="ECO:0000256" key="3">
    <source>
        <dbReference type="SAM" id="Phobius"/>
    </source>
</evidence>
<feature type="transmembrane region" description="Helical" evidence="3">
    <location>
        <begin position="81"/>
        <end position="102"/>
    </location>
</feature>
<dbReference type="Proteomes" id="UP000695022">
    <property type="component" value="Unplaced"/>
</dbReference>
<evidence type="ECO:0000256" key="1">
    <source>
        <dbReference type="ARBA" id="ARBA00004141"/>
    </source>
</evidence>
<feature type="compositionally biased region" description="Basic and acidic residues" evidence="2">
    <location>
        <begin position="292"/>
        <end position="311"/>
    </location>
</feature>